<sequence length="202" mass="20859">MGMLGLSLLAAGLPKAEAAEVKILALGDSLTAGYGLPAAQGFTVKLEAALRAKGIAATVINGGVSGDTSAGGLGRIDWMLADKPTHAIVELGANDGLRGLDPGQMEKNLDAILTKLKDAGVKVLLTGMRAPPNFGAAYTQSFDAVFPRLAERHKVAFYPFFLDGVAANPQLNQADGIHPNETGVNTVIERILPSVLSLLASS</sequence>
<accession>A0A255XPE2</accession>
<evidence type="ECO:0000259" key="1">
    <source>
        <dbReference type="Pfam" id="PF13472"/>
    </source>
</evidence>
<gene>
    <name evidence="2" type="ORF">CHR90_12770</name>
</gene>
<comment type="caution">
    <text evidence="2">The sequence shown here is derived from an EMBL/GenBank/DDBJ whole genome shotgun (WGS) entry which is preliminary data.</text>
</comment>
<dbReference type="Pfam" id="PF13472">
    <property type="entry name" value="Lipase_GDSL_2"/>
    <property type="match status" value="1"/>
</dbReference>
<dbReference type="PANTHER" id="PTHR30383:SF24">
    <property type="entry name" value="THIOESTERASE 1_PROTEASE 1_LYSOPHOSPHOLIPASE L1"/>
    <property type="match status" value="1"/>
</dbReference>
<dbReference type="Gene3D" id="3.40.50.1110">
    <property type="entry name" value="SGNH hydrolase"/>
    <property type="match status" value="1"/>
</dbReference>
<dbReference type="CDD" id="cd01822">
    <property type="entry name" value="Lysophospholipase_L1_like"/>
    <property type="match status" value="1"/>
</dbReference>
<evidence type="ECO:0000313" key="2">
    <source>
        <dbReference type="EMBL" id="OYQ18234.1"/>
    </source>
</evidence>
<name>A0A255XPE2_9PROT</name>
<proteinExistence type="predicted"/>
<dbReference type="Proteomes" id="UP000216361">
    <property type="component" value="Unassembled WGS sequence"/>
</dbReference>
<protein>
    <submittedName>
        <fullName evidence="2">Arylesterase</fullName>
    </submittedName>
</protein>
<dbReference type="PANTHER" id="PTHR30383">
    <property type="entry name" value="THIOESTERASE 1/PROTEASE 1/LYSOPHOSPHOLIPASE L1"/>
    <property type="match status" value="1"/>
</dbReference>
<dbReference type="GO" id="GO:0004622">
    <property type="term" value="F:phosphatidylcholine lysophospholipase activity"/>
    <property type="evidence" value="ECO:0007669"/>
    <property type="project" value="TreeGrafter"/>
</dbReference>
<dbReference type="SUPFAM" id="SSF52266">
    <property type="entry name" value="SGNH hydrolase"/>
    <property type="match status" value="1"/>
</dbReference>
<dbReference type="InterPro" id="IPR013830">
    <property type="entry name" value="SGNH_hydro"/>
</dbReference>
<dbReference type="InterPro" id="IPR036514">
    <property type="entry name" value="SGNH_hydro_sf"/>
</dbReference>
<feature type="domain" description="SGNH hydrolase-type esterase" evidence="1">
    <location>
        <begin position="25"/>
        <end position="183"/>
    </location>
</feature>
<dbReference type="OrthoDB" id="9786188at2"/>
<keyword evidence="3" id="KW-1185">Reference proteome</keyword>
<dbReference type="InterPro" id="IPR051532">
    <property type="entry name" value="Ester_Hydrolysis_Enzymes"/>
</dbReference>
<dbReference type="EMBL" id="NOXS01000033">
    <property type="protein sequence ID" value="OYQ18234.1"/>
    <property type="molecule type" value="Genomic_DNA"/>
</dbReference>
<evidence type="ECO:0000313" key="3">
    <source>
        <dbReference type="Proteomes" id="UP000216361"/>
    </source>
</evidence>
<reference evidence="2 3" key="1">
    <citation type="submission" date="2017-07" db="EMBL/GenBank/DDBJ databases">
        <title>Elstera cyanobacteriorum sp. nov., a novel bacterium isolated from cyanobacterial aggregates in a eutrophic lake.</title>
        <authorList>
            <person name="Cai H."/>
        </authorList>
    </citation>
    <scope>NUCLEOTIDE SEQUENCE [LARGE SCALE GENOMIC DNA]</scope>
    <source>
        <strain evidence="2 3">TH019</strain>
    </source>
</reference>
<dbReference type="AlphaFoldDB" id="A0A255XPE2"/>
<organism evidence="2 3">
    <name type="scientific">Elstera cyanobacteriorum</name>
    <dbReference type="NCBI Taxonomy" id="2022747"/>
    <lineage>
        <taxon>Bacteria</taxon>
        <taxon>Pseudomonadati</taxon>
        <taxon>Pseudomonadota</taxon>
        <taxon>Alphaproteobacteria</taxon>
        <taxon>Rhodospirillales</taxon>
        <taxon>Rhodospirillaceae</taxon>
        <taxon>Elstera</taxon>
    </lineage>
</organism>